<dbReference type="Gene3D" id="3.40.50.300">
    <property type="entry name" value="P-loop containing nucleotide triphosphate hydrolases"/>
    <property type="match status" value="1"/>
</dbReference>
<evidence type="ECO:0000259" key="2">
    <source>
        <dbReference type="Pfam" id="PF13614"/>
    </source>
</evidence>
<dbReference type="PANTHER" id="PTHR13696:SF99">
    <property type="entry name" value="COBYRINIC ACID AC-DIAMIDE SYNTHASE"/>
    <property type="match status" value="1"/>
</dbReference>
<proteinExistence type="predicted"/>
<gene>
    <name evidence="3" type="ORF">RFI_35509</name>
</gene>
<dbReference type="Proteomes" id="UP000023152">
    <property type="component" value="Unassembled WGS sequence"/>
</dbReference>
<feature type="coiled-coil region" evidence="1">
    <location>
        <begin position="394"/>
        <end position="430"/>
    </location>
</feature>
<keyword evidence="4" id="KW-1185">Reference proteome</keyword>
<dbReference type="CDD" id="cd02042">
    <property type="entry name" value="ParAB_family"/>
    <property type="match status" value="1"/>
</dbReference>
<comment type="caution">
    <text evidence="3">The sequence shown here is derived from an EMBL/GenBank/DDBJ whole genome shotgun (WGS) entry which is preliminary data.</text>
</comment>
<dbReference type="InterPro" id="IPR027417">
    <property type="entry name" value="P-loop_NTPase"/>
</dbReference>
<dbReference type="InterPro" id="IPR025669">
    <property type="entry name" value="AAA_dom"/>
</dbReference>
<dbReference type="AlphaFoldDB" id="X6LK17"/>
<feature type="domain" description="AAA" evidence="2">
    <location>
        <begin position="23"/>
        <end position="190"/>
    </location>
</feature>
<keyword evidence="1" id="KW-0175">Coiled coil</keyword>
<evidence type="ECO:0000256" key="1">
    <source>
        <dbReference type="SAM" id="Coils"/>
    </source>
</evidence>
<dbReference type="Pfam" id="PF13614">
    <property type="entry name" value="AAA_31"/>
    <property type="match status" value="1"/>
</dbReference>
<dbReference type="OrthoDB" id="2435174at2759"/>
<dbReference type="InterPro" id="IPR050678">
    <property type="entry name" value="DNA_Partitioning_ATPase"/>
</dbReference>
<evidence type="ECO:0000313" key="4">
    <source>
        <dbReference type="Proteomes" id="UP000023152"/>
    </source>
</evidence>
<protein>
    <recommendedName>
        <fullName evidence="2">AAA domain-containing protein</fullName>
    </recommendedName>
</protein>
<dbReference type="PANTHER" id="PTHR13696">
    <property type="entry name" value="P-LOOP CONTAINING NUCLEOSIDE TRIPHOSPHATE HYDROLASE"/>
    <property type="match status" value="1"/>
</dbReference>
<evidence type="ECO:0000313" key="3">
    <source>
        <dbReference type="EMBL" id="ETO01929.1"/>
    </source>
</evidence>
<dbReference type="EMBL" id="ASPP01037079">
    <property type="protein sequence ID" value="ETO01929.1"/>
    <property type="molecule type" value="Genomic_DNA"/>
</dbReference>
<accession>X6LK17</accession>
<reference evidence="3 4" key="1">
    <citation type="journal article" date="2013" name="Curr. Biol.">
        <title>The Genome of the Foraminiferan Reticulomyxa filosa.</title>
        <authorList>
            <person name="Glockner G."/>
            <person name="Hulsmann N."/>
            <person name="Schleicher M."/>
            <person name="Noegel A.A."/>
            <person name="Eichinger L."/>
            <person name="Gallinger C."/>
            <person name="Pawlowski J."/>
            <person name="Sierra R."/>
            <person name="Euteneuer U."/>
            <person name="Pillet L."/>
            <person name="Moustafa A."/>
            <person name="Platzer M."/>
            <person name="Groth M."/>
            <person name="Szafranski K."/>
            <person name="Schliwa M."/>
        </authorList>
    </citation>
    <scope>NUCLEOTIDE SEQUENCE [LARGE SCALE GENOMIC DNA]</scope>
</reference>
<dbReference type="SUPFAM" id="SSF52540">
    <property type="entry name" value="P-loop containing nucleoside triphosphate hydrolases"/>
    <property type="match status" value="1"/>
</dbReference>
<sequence length="626" mass="72534">MIPKITITDIATTLNITRQAKKQVISIQIVKGGSGKTAIALNLAIRASLYGEKVLLIDLDQQANLTDGFKNFKLENKLTFYDILKSGVSPKDCILKILDGIDLIPSKIDNALLDDLMLFANSPINTVYKDIINQIKEEYDLILIDYPPALGRSVGAAAMASDYIIAPVTPDQACIRGLGILDQQLSLLSKKYGGSSVPYRIIYNKYDGRTLLSRKIISALFEHASYKDRLFSSYIRSNQTFANDYSKGVSIYDTVQNDDIENIWDVFDAHSKKIAKSHKFVNNLSNNLGNNLGNRFLSYTGGKFYLFLCENLLNKQSLISKQISLAEYCRNSHTRLTSFKIILRRLKTKNILKVIESKSGNYGYVKFQLERDFYLKFLKNLTTTNYYNNNILKRERVQREGEKKEEIKQEKENEIKNEQLKNDIQKSESEKVISSLILKFEDLPEEWKTINIHLLEEWQSKEELATLAFIRRKKEEKIKSLSALCNLVDTLEVDNYRQWYAKLKEEEKRKIKLEYRDQDLYEGIGEAVFKVHYVKKVLKEERSAEEMALEIYLREKELRDNAEDERLRSKMEEGGLLQKYYNWLNSLSKTMMRELIGGEKIENGEMTKEGDKKLKQYYLKHELKIL</sequence>
<organism evidence="3 4">
    <name type="scientific">Reticulomyxa filosa</name>
    <dbReference type="NCBI Taxonomy" id="46433"/>
    <lineage>
        <taxon>Eukaryota</taxon>
        <taxon>Sar</taxon>
        <taxon>Rhizaria</taxon>
        <taxon>Retaria</taxon>
        <taxon>Foraminifera</taxon>
        <taxon>Monothalamids</taxon>
        <taxon>Reticulomyxidae</taxon>
        <taxon>Reticulomyxa</taxon>
    </lineage>
</organism>
<name>X6LK17_RETFI</name>